<gene>
    <name evidence="1" type="ORF">JOE42_001383</name>
</gene>
<dbReference type="PANTHER" id="PTHR41368">
    <property type="entry name" value="PROTEIN YGHO"/>
    <property type="match status" value="1"/>
</dbReference>
<accession>A0ABS2KSN8</accession>
<proteinExistence type="predicted"/>
<dbReference type="SUPFAM" id="SSF55729">
    <property type="entry name" value="Acyl-CoA N-acyltransferases (Nat)"/>
    <property type="match status" value="1"/>
</dbReference>
<comment type="caution">
    <text evidence="1">The sequence shown here is derived from an EMBL/GenBank/DDBJ whole genome shotgun (WGS) entry which is preliminary data.</text>
</comment>
<dbReference type="Gene3D" id="3.40.630.30">
    <property type="match status" value="1"/>
</dbReference>
<evidence type="ECO:0000313" key="1">
    <source>
        <dbReference type="EMBL" id="MBM7414650.1"/>
    </source>
</evidence>
<organism evidence="1 2">
    <name type="scientific">Rhodococcoides corynebacterioides</name>
    <dbReference type="NCBI Taxonomy" id="53972"/>
    <lineage>
        <taxon>Bacteria</taxon>
        <taxon>Bacillati</taxon>
        <taxon>Actinomycetota</taxon>
        <taxon>Actinomycetes</taxon>
        <taxon>Mycobacteriales</taxon>
        <taxon>Nocardiaceae</taxon>
        <taxon>Rhodococcoides</taxon>
    </lineage>
</organism>
<dbReference type="PANTHER" id="PTHR41368:SF1">
    <property type="entry name" value="PROTEIN YGHO"/>
    <property type="match status" value="1"/>
</dbReference>
<dbReference type="Proteomes" id="UP000703038">
    <property type="component" value="Unassembled WGS sequence"/>
</dbReference>
<reference evidence="1 2" key="1">
    <citation type="submission" date="2021-01" db="EMBL/GenBank/DDBJ databases">
        <title>Genomics of switchgrass bacterial isolates.</title>
        <authorList>
            <person name="Shade A."/>
        </authorList>
    </citation>
    <scope>NUCLEOTIDE SEQUENCE [LARGE SCALE GENOMIC DNA]</scope>
    <source>
        <strain evidence="1 2">PvP111</strain>
    </source>
</reference>
<dbReference type="RefSeq" id="WP_204867502.1">
    <property type="nucleotide sequence ID" value="NZ_JAFBBK010000001.1"/>
</dbReference>
<evidence type="ECO:0000313" key="2">
    <source>
        <dbReference type="Proteomes" id="UP000703038"/>
    </source>
</evidence>
<name>A0ABS2KSN8_9NOCA</name>
<dbReference type="EMBL" id="JAFBBK010000001">
    <property type="protein sequence ID" value="MBM7414650.1"/>
    <property type="molecule type" value="Genomic_DNA"/>
</dbReference>
<dbReference type="InterPro" id="IPR016181">
    <property type="entry name" value="Acyl_CoA_acyltransferase"/>
</dbReference>
<sequence length="396" mass="44571">MTSRTDCRPDTTDAVTVTAVRTRRDWSTFAKVPFTVYRDDPNWIPGDIADVGSMLRRPSEKTRSRMTSQAFLAYRGRRLVGRIAAIADLVFISHYEQQTAYFGYFECLDDREAAHALLDAVADWARGRSLSAVVGPMSPSLLWSAGVLVHGNDIPPLVGMPHNPPYYADLLESWGMTSIKEFHSFYHDDPHTLVQSPPFARKYAMGQRWKARSSVVVRPMNPATFDEDVAKLRVLYNTAFASFWGFTPVEPDELDALVATMRPILDPEIVLFAELDGEVVGFVMGIPDVNRAALGAVRSRFGIVRDLHTIARWRGPGGRRHRTHVRLDMMFVDPSCPDKGTSALLIFELFQRIHDRGYDSIEAAPVLADGGWFRSVRASYPVDPSRTYRIFSREIG</sequence>
<keyword evidence="2" id="KW-1185">Reference proteome</keyword>
<protein>
    <submittedName>
        <fullName evidence="1">GNAT superfamily N-acetyltransferase</fullName>
    </submittedName>
</protein>
<dbReference type="InterPro" id="IPR039968">
    <property type="entry name" value="BcerS-like"/>
</dbReference>